<sequence>MRRAIFLIILFIFLSLPSFALADTIISGSISTDTTWSPEGGVYIIESYFSVPAGVTLTIEPGTIIKGKATGMGGPSIYGKLIARGTESQPIYFTSFWNDEIGGDTDGTGPSVSSPGEWQGLYFKTGSEGILEYINLSFAGYGGDNYGNYVGIENDGGTLEIKNSEIIHNYKIVNDGGGGTMTVGSGIYNKSGSLQVINSNIEDNHIGIRIDGGSAIISGNTLKNNIDRTERRNDGYGLHSYNHDSLTVTDNIFSGNNRTAIVDASSEFVHSGNTSSDLMRRAFQIGGVLSQDITLSSGDLPYIIEYLVIPAGITLNIEPGVIIKMEDRYTNGSINVQGGNLIAKGTAENKIYITSLKDDSIGGDTNGDGELTTPAPRSWASIFLENGSNAEMDYVTLGYGGFNWNGEYLTGVAAAIYQRGANLSISNSLFKYNSGAAIYQDAGTTTISKSEFTGDYGLWSRGGAATISESSLVMTGYGVYNESGKDLGWWWETRPLQIIDARDNWWGSADGPNNTYAGTPTGSGTMITDNVLYTPFLTVWPPVVIEEPTINPVIIIPGIMGSAKKNGQWLIDPILHTYDDLIATLEANGYEKEKNLFTFPYEWRDSNILTANLLKNKIASVVQQCTSANLPDINCNKVDLVAHSMGGLVAREYVQSGQYQNNVDQLIFLGTPHKGSPKAYLQWEGGASDRDAASLFVNTYFTAEAARNGFGTVFEYIHNRPIVSVQQLLPIFSYIKDDNTGIDRQYSENYPRNIFIENLESNKNTLLNSTIRVINIVGDSKENKTIEKIRVIPTTKNGLWEHGQPENFYVPLLTDHGLERSVGDNTVTVFSSNLDDSIENINVDSDHNRLPTIAANQIFNILTDKVSGTNIDNGLNLDIKVLLLQLLSPIDVVITAPDGKRIGKNFATGEEYNEIAGAFYSGYNNADEEYITIPNPLDGEYKIEVQGTDSGGKYGVLTSYISDEAAITLETEGVTEPNQITSINTTVDNQNPDELKTEKIVTPETLLADIKKSYDLGWIKDVKTRDALLKQVNSAIKFSKKIEKVVERLPDGSKREKRIEKFSIKINKILVKIFEAELKVLLKKNKMTEDAYNLITNDVKYLINNN</sequence>
<evidence type="ECO:0008006" key="4">
    <source>
        <dbReference type="Google" id="ProtNLM"/>
    </source>
</evidence>
<accession>A0A1G2UY52</accession>
<dbReference type="SUPFAM" id="SSF53474">
    <property type="entry name" value="alpha/beta-Hydrolases"/>
    <property type="match status" value="1"/>
</dbReference>
<proteinExistence type="predicted"/>
<dbReference type="Gene3D" id="3.40.50.1820">
    <property type="entry name" value="alpha/beta hydrolase"/>
    <property type="match status" value="1"/>
</dbReference>
<dbReference type="InterPro" id="IPR029058">
    <property type="entry name" value="AB_hydrolase_fold"/>
</dbReference>
<dbReference type="SMART" id="SM00710">
    <property type="entry name" value="PbH1"/>
    <property type="match status" value="5"/>
</dbReference>
<feature type="chain" id="PRO_5009584782" description="Right handed beta helix domain-containing protein" evidence="1">
    <location>
        <begin position="23"/>
        <end position="1106"/>
    </location>
</feature>
<dbReference type="SUPFAM" id="SSF51126">
    <property type="entry name" value="Pectin lyase-like"/>
    <property type="match status" value="2"/>
</dbReference>
<organism evidence="2 3">
    <name type="scientific">Candidatus Zambryskibacteria bacterium RIFOXYC1_FULL_39_10</name>
    <dbReference type="NCBI Taxonomy" id="1802779"/>
    <lineage>
        <taxon>Bacteria</taxon>
        <taxon>Candidatus Zambryskiibacteriota</taxon>
    </lineage>
</organism>
<name>A0A1G2UY52_9BACT</name>
<feature type="signal peptide" evidence="1">
    <location>
        <begin position="1"/>
        <end position="22"/>
    </location>
</feature>
<protein>
    <recommendedName>
        <fullName evidence="4">Right handed beta helix domain-containing protein</fullName>
    </recommendedName>
</protein>
<keyword evidence="1" id="KW-0732">Signal</keyword>
<dbReference type="InterPro" id="IPR006626">
    <property type="entry name" value="PbH1"/>
</dbReference>
<comment type="caution">
    <text evidence="2">The sequence shown here is derived from an EMBL/GenBank/DDBJ whole genome shotgun (WGS) entry which is preliminary data.</text>
</comment>
<dbReference type="AlphaFoldDB" id="A0A1G2UY52"/>
<reference evidence="2 3" key="1">
    <citation type="journal article" date="2016" name="Nat. Commun.">
        <title>Thousands of microbial genomes shed light on interconnected biogeochemical processes in an aquifer system.</title>
        <authorList>
            <person name="Anantharaman K."/>
            <person name="Brown C.T."/>
            <person name="Hug L.A."/>
            <person name="Sharon I."/>
            <person name="Castelle C.J."/>
            <person name="Probst A.J."/>
            <person name="Thomas B.C."/>
            <person name="Singh A."/>
            <person name="Wilkins M.J."/>
            <person name="Karaoz U."/>
            <person name="Brodie E.L."/>
            <person name="Williams K.H."/>
            <person name="Hubbard S.S."/>
            <person name="Banfield J.F."/>
        </authorList>
    </citation>
    <scope>NUCLEOTIDE SEQUENCE [LARGE SCALE GENOMIC DNA]</scope>
</reference>
<evidence type="ECO:0000256" key="1">
    <source>
        <dbReference type="SAM" id="SignalP"/>
    </source>
</evidence>
<dbReference type="InterPro" id="IPR003386">
    <property type="entry name" value="LACT/PDAT_acylTrfase"/>
</dbReference>
<dbReference type="GO" id="GO:0008374">
    <property type="term" value="F:O-acyltransferase activity"/>
    <property type="evidence" value="ECO:0007669"/>
    <property type="project" value="InterPro"/>
</dbReference>
<dbReference type="Proteomes" id="UP000177697">
    <property type="component" value="Unassembled WGS sequence"/>
</dbReference>
<dbReference type="EMBL" id="MHWW01000024">
    <property type="protein sequence ID" value="OHB14305.1"/>
    <property type="molecule type" value="Genomic_DNA"/>
</dbReference>
<evidence type="ECO:0000313" key="2">
    <source>
        <dbReference type="EMBL" id="OHB14305.1"/>
    </source>
</evidence>
<dbReference type="Pfam" id="PF02450">
    <property type="entry name" value="LCAT"/>
    <property type="match status" value="1"/>
</dbReference>
<dbReference type="GO" id="GO:0006629">
    <property type="term" value="P:lipid metabolic process"/>
    <property type="evidence" value="ECO:0007669"/>
    <property type="project" value="InterPro"/>
</dbReference>
<dbReference type="PANTHER" id="PTHR11440">
    <property type="entry name" value="LECITHIN-CHOLESTEROL ACYLTRANSFERASE-RELATED"/>
    <property type="match status" value="1"/>
</dbReference>
<gene>
    <name evidence="2" type="ORF">A2431_02445</name>
</gene>
<evidence type="ECO:0000313" key="3">
    <source>
        <dbReference type="Proteomes" id="UP000177697"/>
    </source>
</evidence>
<dbReference type="InterPro" id="IPR011050">
    <property type="entry name" value="Pectin_lyase_fold/virulence"/>
</dbReference>